<dbReference type="InterPro" id="IPR004839">
    <property type="entry name" value="Aminotransferase_I/II_large"/>
</dbReference>
<dbReference type="InterPro" id="IPR000796">
    <property type="entry name" value="Asp_trans"/>
</dbReference>
<comment type="cofactor">
    <cofactor evidence="1">
        <name>pyridoxal 5'-phosphate</name>
        <dbReference type="ChEBI" id="CHEBI:597326"/>
    </cofactor>
</comment>
<comment type="similarity">
    <text evidence="2">Belongs to the class-I pyridoxal-phosphate-dependent aminotransferase family.</text>
</comment>
<evidence type="ECO:0000313" key="8">
    <source>
        <dbReference type="EMBL" id="CEO50453.1"/>
    </source>
</evidence>
<feature type="domain" description="Aminotransferase class I/classII large" evidence="7">
    <location>
        <begin position="37"/>
        <end position="418"/>
    </location>
</feature>
<evidence type="ECO:0000256" key="5">
    <source>
        <dbReference type="ARBA" id="ARBA00022679"/>
    </source>
</evidence>
<dbReference type="Gene3D" id="3.40.640.10">
    <property type="entry name" value="Type I PLP-dependent aspartate aminotransferase-like (Major domain)"/>
    <property type="match status" value="1"/>
</dbReference>
<protein>
    <recommendedName>
        <fullName evidence="7">Aminotransferase class I/classII large domain-containing protein</fullName>
    </recommendedName>
</protein>
<sequence length="433" mass="48060">MSSETEISQSFFGSNLQLPLDPISGKIEEFTQDDFPHKVNLIQSAPRDGQDSCSLLPSVREAASRFNKQDFFQGCSPILGHQGLRDAVAKSILGEHISSTRGAQVCTCKPTFRIFFGLIQLATCQANSDIGAFNLASKLIARCHSPRGKVYLPEATSSSYLQAALDAGLECEVFDHFDTSCKQVDFDSYKKMLVVAEAGSAILLYACGNDVTGTDFSEDEWAEVGRIIKERNLFPIFNAAYLGLASGFVDKDAYAIRYFIDELKVETAVCASYDHSMGLYGEGVGCLLVYTSSNSIASYCSAYLEQVQRSQISNPPRYGASIAHLLLTDSELTEKWANDLQQLVDRSRYLRRYLYDSLLDQAIPGQWNFIIRQKGLFGFLGLSRAAVKELRETYHIYMADNSRISLAALNEENAMYLAIAMADCVRNELLNDF</sequence>
<accession>A0A0B7JZ98</accession>
<dbReference type="PANTHER" id="PTHR11879">
    <property type="entry name" value="ASPARTATE AMINOTRANSFERASE"/>
    <property type="match status" value="1"/>
</dbReference>
<dbReference type="GO" id="GO:0006520">
    <property type="term" value="P:amino acid metabolic process"/>
    <property type="evidence" value="ECO:0007669"/>
    <property type="project" value="InterPro"/>
</dbReference>
<dbReference type="PRINTS" id="PR00799">
    <property type="entry name" value="TRANSAMINASE"/>
</dbReference>
<organism evidence="8">
    <name type="scientific">Bionectria ochroleuca</name>
    <name type="common">Gliocladium roseum</name>
    <dbReference type="NCBI Taxonomy" id="29856"/>
    <lineage>
        <taxon>Eukaryota</taxon>
        <taxon>Fungi</taxon>
        <taxon>Dikarya</taxon>
        <taxon>Ascomycota</taxon>
        <taxon>Pezizomycotina</taxon>
        <taxon>Sordariomycetes</taxon>
        <taxon>Hypocreomycetidae</taxon>
        <taxon>Hypocreales</taxon>
        <taxon>Bionectriaceae</taxon>
        <taxon>Clonostachys</taxon>
    </lineage>
</organism>
<evidence type="ECO:0000256" key="3">
    <source>
        <dbReference type="ARBA" id="ARBA00011738"/>
    </source>
</evidence>
<dbReference type="AlphaFoldDB" id="A0A0B7JZ98"/>
<dbReference type="PANTHER" id="PTHR11879:SF55">
    <property type="entry name" value="GLUTAMATE OXALOACETATE TRANSAMINASE 1, ISOFORM B"/>
    <property type="match status" value="1"/>
</dbReference>
<dbReference type="InterPro" id="IPR015424">
    <property type="entry name" value="PyrdxlP-dep_Trfase"/>
</dbReference>
<dbReference type="SUPFAM" id="SSF53383">
    <property type="entry name" value="PLP-dependent transferases"/>
    <property type="match status" value="1"/>
</dbReference>
<evidence type="ECO:0000256" key="2">
    <source>
        <dbReference type="ARBA" id="ARBA00007441"/>
    </source>
</evidence>
<evidence type="ECO:0000256" key="6">
    <source>
        <dbReference type="ARBA" id="ARBA00022898"/>
    </source>
</evidence>
<reference evidence="8" key="1">
    <citation type="submission" date="2015-01" db="EMBL/GenBank/DDBJ databases">
        <authorList>
            <person name="Durling Mikael"/>
        </authorList>
    </citation>
    <scope>NUCLEOTIDE SEQUENCE</scope>
</reference>
<keyword evidence="4" id="KW-0032">Aminotransferase</keyword>
<proteinExistence type="inferred from homology"/>
<evidence type="ECO:0000256" key="4">
    <source>
        <dbReference type="ARBA" id="ARBA00022576"/>
    </source>
</evidence>
<evidence type="ECO:0000259" key="7">
    <source>
        <dbReference type="Pfam" id="PF00155"/>
    </source>
</evidence>
<dbReference type="InterPro" id="IPR015422">
    <property type="entry name" value="PyrdxlP-dep_Trfase_small"/>
</dbReference>
<dbReference type="GO" id="GO:0030170">
    <property type="term" value="F:pyridoxal phosphate binding"/>
    <property type="evidence" value="ECO:0007669"/>
    <property type="project" value="InterPro"/>
</dbReference>
<evidence type="ECO:0000256" key="1">
    <source>
        <dbReference type="ARBA" id="ARBA00001933"/>
    </source>
</evidence>
<name>A0A0B7JZ98_BIOOC</name>
<dbReference type="EMBL" id="CDPU01000018">
    <property type="protein sequence ID" value="CEO50453.1"/>
    <property type="molecule type" value="Genomic_DNA"/>
</dbReference>
<gene>
    <name evidence="8" type="ORF">BN869_000006511_1</name>
</gene>
<dbReference type="InterPro" id="IPR015421">
    <property type="entry name" value="PyrdxlP-dep_Trfase_major"/>
</dbReference>
<dbReference type="GO" id="GO:0004069">
    <property type="term" value="F:L-aspartate:2-oxoglutarate aminotransferase activity"/>
    <property type="evidence" value="ECO:0007669"/>
    <property type="project" value="TreeGrafter"/>
</dbReference>
<comment type="subunit">
    <text evidence="3">Homodimer.</text>
</comment>
<dbReference type="Gene3D" id="3.90.1150.10">
    <property type="entry name" value="Aspartate Aminotransferase, domain 1"/>
    <property type="match status" value="1"/>
</dbReference>
<dbReference type="Pfam" id="PF00155">
    <property type="entry name" value="Aminotran_1_2"/>
    <property type="match status" value="1"/>
</dbReference>
<keyword evidence="5" id="KW-0808">Transferase</keyword>
<keyword evidence="6" id="KW-0663">Pyridoxal phosphate</keyword>